<dbReference type="GO" id="GO:1902716">
    <property type="term" value="C:cell cortex of growing cell tip"/>
    <property type="evidence" value="ECO:0007669"/>
    <property type="project" value="TreeGrafter"/>
</dbReference>
<dbReference type="RefSeq" id="XP_003682180.1">
    <property type="nucleotide sequence ID" value="XM_003682132.1"/>
</dbReference>
<dbReference type="InterPro" id="IPR022018">
    <property type="entry name" value="GIT1_C"/>
</dbReference>
<protein>
    <recommendedName>
        <fullName evidence="4">GIT Spa2 homology (SHD) domain-containing protein</fullName>
    </recommendedName>
</protein>
<keyword evidence="2" id="KW-0175">Coiled coil</keyword>
<dbReference type="GO" id="GO:0005826">
    <property type="term" value="C:actomyosin contractile ring"/>
    <property type="evidence" value="ECO:0007669"/>
    <property type="project" value="TreeGrafter"/>
</dbReference>
<dbReference type="GO" id="GO:0005934">
    <property type="term" value="C:cellular bud tip"/>
    <property type="evidence" value="ECO:0007669"/>
    <property type="project" value="TreeGrafter"/>
</dbReference>
<feature type="coiled-coil region" evidence="2">
    <location>
        <begin position="279"/>
        <end position="357"/>
    </location>
</feature>
<evidence type="ECO:0000256" key="2">
    <source>
        <dbReference type="SAM" id="Coils"/>
    </source>
</evidence>
<dbReference type="GO" id="GO:0036267">
    <property type="term" value="P:invasive filamentous growth"/>
    <property type="evidence" value="ECO:0007669"/>
    <property type="project" value="TreeGrafter"/>
</dbReference>
<dbReference type="InParanoid" id="G8ZWH5"/>
<dbReference type="AlphaFoldDB" id="G8ZWH5"/>
<evidence type="ECO:0000256" key="1">
    <source>
        <dbReference type="ARBA" id="ARBA00022737"/>
    </source>
</evidence>
<evidence type="ECO:0000259" key="4">
    <source>
        <dbReference type="SMART" id="SM00555"/>
    </source>
</evidence>
<dbReference type="Pfam" id="PF12205">
    <property type="entry name" value="GIT1_C"/>
    <property type="match status" value="1"/>
</dbReference>
<feature type="compositionally biased region" description="Polar residues" evidence="3">
    <location>
        <begin position="772"/>
        <end position="781"/>
    </location>
</feature>
<feature type="domain" description="GIT Spa2 homology (SHD)" evidence="4">
    <location>
        <begin position="43"/>
        <end position="73"/>
    </location>
</feature>
<feature type="region of interest" description="Disordered" evidence="3">
    <location>
        <begin position="621"/>
        <end position="955"/>
    </location>
</feature>
<feature type="domain" description="GIT Spa2 homology (SHD)" evidence="4">
    <location>
        <begin position="93"/>
        <end position="123"/>
    </location>
</feature>
<feature type="compositionally biased region" description="Basic and acidic residues" evidence="3">
    <location>
        <begin position="829"/>
        <end position="841"/>
    </location>
</feature>
<gene>
    <name evidence="5" type="primary">TDEL0F01580</name>
    <name evidence="5" type="ORF">TDEL_0F01580</name>
</gene>
<dbReference type="GO" id="GO:0007124">
    <property type="term" value="P:pseudohyphal growth"/>
    <property type="evidence" value="ECO:0007669"/>
    <property type="project" value="TreeGrafter"/>
</dbReference>
<evidence type="ECO:0000313" key="6">
    <source>
        <dbReference type="Proteomes" id="UP000005627"/>
    </source>
</evidence>
<dbReference type="Gene3D" id="1.20.120.330">
    <property type="entry name" value="Nucleotidyltransferases domain 2"/>
    <property type="match status" value="1"/>
</dbReference>
<dbReference type="GO" id="GO:0005935">
    <property type="term" value="C:cellular bud neck"/>
    <property type="evidence" value="ECO:0007669"/>
    <property type="project" value="TreeGrafter"/>
</dbReference>
<dbReference type="GO" id="GO:0007121">
    <property type="term" value="P:bipolar cellular bud site selection"/>
    <property type="evidence" value="ECO:0007669"/>
    <property type="project" value="TreeGrafter"/>
</dbReference>
<dbReference type="STRING" id="1076872.G8ZWH5"/>
<dbReference type="EMBL" id="HE616747">
    <property type="protein sequence ID" value="CCE92969.1"/>
    <property type="molecule type" value="Genomic_DNA"/>
</dbReference>
<feature type="region of interest" description="Disordered" evidence="3">
    <location>
        <begin position="571"/>
        <end position="591"/>
    </location>
</feature>
<dbReference type="InterPro" id="IPR013724">
    <property type="entry name" value="GIT_SHD"/>
</dbReference>
<dbReference type="FunCoup" id="G8ZWH5">
    <property type="interactions" value="235"/>
</dbReference>
<accession>G8ZWH5</accession>
<keyword evidence="6" id="KW-1185">Reference proteome</keyword>
<dbReference type="Gene3D" id="1.10.287.1490">
    <property type="match status" value="1"/>
</dbReference>
<sequence length="1229" mass="136965">MSNPSDITIHHRDVYGYFIALEKFFQDTEVKHDRSNSPRAQKARAKLLKLSPSQFYELSTDVYDELQRRTNDNQDKPDYLLPKASFHIKRNQARQKLANLSQTRFNDLVDDILYEIKRRGYDVNPDATNYSHSDEEHAFDRGSEANFRNQHNENSVNSMSDNSLVHVPPTATIQTSQVIPMKASIDWSSEDEEELELSKTASNSIAIGSIISPQDYAQPAASPESAAGISPTDNYHYTDLNESPAGTREIRNDSSSDINHNGIPTLAKNVEQRISDKDTKELQKELENLKKANDTLQSQLDGKDRELDELRKQKTLSKHRESHTNFQKELTSLSSQVSTLSIENETLKQQISELELKAKTVGPAKLSDDKHNLLDDLQTRYPLDARSLSKYSTADGLVTLETIKKLHSQINVMFVNIQSEKEDVGKELFEALACASNCIHRMLILVDIPQYKDEVTLLKASLSHAVTAVRYYSVYRSMLPRVTVQAAISEVAFAICNLVNSTKIKLEDVKGKPGATNEIKEAKRDSAVAPQTPIEPQFGSRLSQDLLQRPSDVFTVTEDNKDEMSPVKPLKLTQRANMSPNPNLKPTSARKTSGSLFFTSMIDTKSPKSSLSSAHSGKILFKSPNEKSDKAVEEDGKPLLKVEDKERAQKPSDKRMQLKLEVPPTTPTKSVNNKTVEVIDGTPSLPTPAAVAPTSDKKPITSSDKPFVEKLHLSPSHKEPIKKSTKNGSPEHGAQAVESTMQNETSPSRSFADKLKSFANGTGIGLRAETEPSVQSSTTKDASPEEGASPERKSNDSKEDTQEAADRDLSKTTPAKNDPSKITSPMVSKYEEAKSTVDRSLQKVKNSLKRAPEVNPTPSKLTERFKKAFEDMSDNDSEEESKSDLNDSSNLSDDGSTYLALKQSMRRNDQHPNDHRTIQKATVYSPRAQQNSQFNDSETKFGTDTDLSDAPSEPSFVKEKATIVEKPPQNINLEKHGSIEAGAMMKTNNQALDPTDADELSLNAAPFAEELDSKKVKKEDLDESSDYQFVPLRKERSQNGANANSNLGSHENETVPEENEDDRRVDFDFDAFDIENPDNTLSELLLYLEHQTVQVISTIQSLLTSIKQPQVTKGNLRTESNAINQVTRQMVDATSISMNQSRNASLKEHGTWVVRSLEDCSLRMITLCQLNREGKVSSIKGDDDFADKHFKQRLAGIAFDVAKCTKELVKTVEEASLKEEIAFLNSRLN</sequence>
<keyword evidence="1" id="KW-0677">Repeat</keyword>
<evidence type="ECO:0000313" key="5">
    <source>
        <dbReference type="EMBL" id="CCE92969.1"/>
    </source>
</evidence>
<feature type="compositionally biased region" description="Basic and acidic residues" evidence="3">
    <location>
        <begin position="706"/>
        <end position="722"/>
    </location>
</feature>
<feature type="compositionally biased region" description="Basic and acidic residues" evidence="3">
    <location>
        <begin position="861"/>
        <end position="870"/>
    </location>
</feature>
<feature type="compositionally biased region" description="Basic and acidic residues" evidence="3">
    <location>
        <begin position="789"/>
        <end position="810"/>
    </location>
</feature>
<dbReference type="Proteomes" id="UP000005627">
    <property type="component" value="Chromosome 6"/>
</dbReference>
<dbReference type="KEGG" id="tdl:TDEL_0F01580"/>
<dbReference type="SMART" id="SM00555">
    <property type="entry name" value="GIT"/>
    <property type="match status" value="3"/>
</dbReference>
<feature type="region of interest" description="Disordered" evidence="3">
    <location>
        <begin position="1015"/>
        <end position="1062"/>
    </location>
</feature>
<feature type="domain" description="GIT Spa2 homology (SHD)" evidence="4">
    <location>
        <begin position="312"/>
        <end position="344"/>
    </location>
</feature>
<reference evidence="5 6" key="1">
    <citation type="journal article" date="2011" name="Proc. Natl. Acad. Sci. U.S.A.">
        <title>Evolutionary erosion of yeast sex chromosomes by mating-type switching accidents.</title>
        <authorList>
            <person name="Gordon J.L."/>
            <person name="Armisen D."/>
            <person name="Proux-Wera E."/>
            <person name="Oheigeartaigh S.S."/>
            <person name="Byrne K.P."/>
            <person name="Wolfe K.H."/>
        </authorList>
    </citation>
    <scope>NUCLEOTIDE SEQUENCE [LARGE SCALE GENOMIC DNA]</scope>
    <source>
        <strain evidence="6">ATCC 10662 / CBS 1146 / NBRC 0425 / NCYC 2629 / NRRL Y-866</strain>
    </source>
</reference>
<feature type="compositionally biased region" description="Polar residues" evidence="3">
    <location>
        <begin position="737"/>
        <end position="749"/>
    </location>
</feature>
<dbReference type="eggNOG" id="ENOG502QS1N">
    <property type="taxonomic scope" value="Eukaryota"/>
</dbReference>
<organism evidence="5 6">
    <name type="scientific">Torulaspora delbrueckii</name>
    <name type="common">Yeast</name>
    <name type="synonym">Candida colliculosa</name>
    <dbReference type="NCBI Taxonomy" id="4950"/>
    <lineage>
        <taxon>Eukaryota</taxon>
        <taxon>Fungi</taxon>
        <taxon>Dikarya</taxon>
        <taxon>Ascomycota</taxon>
        <taxon>Saccharomycotina</taxon>
        <taxon>Saccharomycetes</taxon>
        <taxon>Saccharomycetales</taxon>
        <taxon>Saccharomycetaceae</taxon>
        <taxon>Torulaspora</taxon>
    </lineage>
</organism>
<name>G8ZWH5_TORDE</name>
<dbReference type="GeneID" id="11501350"/>
<feature type="compositionally biased region" description="Basic and acidic residues" evidence="3">
    <location>
        <begin position="624"/>
        <end position="658"/>
    </location>
</feature>
<feature type="compositionally biased region" description="Polar residues" evidence="3">
    <location>
        <begin position="574"/>
        <end position="591"/>
    </location>
</feature>
<dbReference type="OrthoDB" id="5588096at2759"/>
<feature type="compositionally biased region" description="Polar residues" evidence="3">
    <location>
        <begin position="919"/>
        <end position="936"/>
    </location>
</feature>
<feature type="region of interest" description="Disordered" evidence="3">
    <location>
        <begin position="216"/>
        <end position="263"/>
    </location>
</feature>
<dbReference type="GO" id="GO:0005078">
    <property type="term" value="F:MAP-kinase scaffold activity"/>
    <property type="evidence" value="ECO:0007669"/>
    <property type="project" value="TreeGrafter"/>
</dbReference>
<evidence type="ECO:0000256" key="3">
    <source>
        <dbReference type="SAM" id="MobiDB-lite"/>
    </source>
</evidence>
<dbReference type="InterPro" id="IPR039892">
    <property type="entry name" value="Spa2/Sph1"/>
</dbReference>
<feature type="compositionally biased region" description="Polar residues" evidence="3">
    <location>
        <begin position="811"/>
        <end position="826"/>
    </location>
</feature>
<dbReference type="GO" id="GO:0043332">
    <property type="term" value="C:mating projection tip"/>
    <property type="evidence" value="ECO:0007669"/>
    <property type="project" value="TreeGrafter"/>
</dbReference>
<feature type="compositionally biased region" description="Polar residues" evidence="3">
    <location>
        <begin position="1038"/>
        <end position="1049"/>
    </location>
</feature>
<dbReference type="PANTHER" id="PTHR21601">
    <property type="entry name" value="SPA2 PROTEIN"/>
    <property type="match status" value="1"/>
</dbReference>
<proteinExistence type="predicted"/>
<dbReference type="GO" id="GO:0000131">
    <property type="term" value="C:incipient cellular bud site"/>
    <property type="evidence" value="ECO:0007669"/>
    <property type="project" value="TreeGrafter"/>
</dbReference>
<feature type="compositionally biased region" description="Basic and acidic residues" evidence="3">
    <location>
        <begin position="906"/>
        <end position="917"/>
    </location>
</feature>
<dbReference type="PANTHER" id="PTHR21601:SF0">
    <property type="entry name" value="PROTEIN SPA2-RELATED"/>
    <property type="match status" value="1"/>
</dbReference>
<dbReference type="HOGENOM" id="CLU_002012_0_0_1"/>
<dbReference type="Pfam" id="PF08518">
    <property type="entry name" value="GIT_SHD"/>
    <property type="match status" value="2"/>
</dbReference>